<reference evidence="2" key="2">
    <citation type="submission" date="2020-11" db="EMBL/GenBank/DDBJ databases">
        <authorList>
            <person name="McCartney M.A."/>
            <person name="Auch B."/>
            <person name="Kono T."/>
            <person name="Mallez S."/>
            <person name="Becker A."/>
            <person name="Gohl D.M."/>
            <person name="Silverstein K.A.T."/>
            <person name="Koren S."/>
            <person name="Bechman K.B."/>
            <person name="Herman A."/>
            <person name="Abrahante J.E."/>
            <person name="Garbe J."/>
        </authorList>
    </citation>
    <scope>NUCLEOTIDE SEQUENCE</scope>
    <source>
        <strain evidence="2">Duluth1</strain>
        <tissue evidence="2">Whole animal</tissue>
    </source>
</reference>
<feature type="chain" id="PRO_5038403441" evidence="1">
    <location>
        <begin position="24"/>
        <end position="114"/>
    </location>
</feature>
<organism evidence="2 3">
    <name type="scientific">Dreissena polymorpha</name>
    <name type="common">Zebra mussel</name>
    <name type="synonym">Mytilus polymorpha</name>
    <dbReference type="NCBI Taxonomy" id="45954"/>
    <lineage>
        <taxon>Eukaryota</taxon>
        <taxon>Metazoa</taxon>
        <taxon>Spiralia</taxon>
        <taxon>Lophotrochozoa</taxon>
        <taxon>Mollusca</taxon>
        <taxon>Bivalvia</taxon>
        <taxon>Autobranchia</taxon>
        <taxon>Heteroconchia</taxon>
        <taxon>Euheterodonta</taxon>
        <taxon>Imparidentia</taxon>
        <taxon>Neoheterodontei</taxon>
        <taxon>Myida</taxon>
        <taxon>Dreissenoidea</taxon>
        <taxon>Dreissenidae</taxon>
        <taxon>Dreissena</taxon>
    </lineage>
</organism>
<name>A0A9D4SAC1_DREPO</name>
<feature type="signal peptide" evidence="1">
    <location>
        <begin position="1"/>
        <end position="23"/>
    </location>
</feature>
<reference evidence="2" key="1">
    <citation type="journal article" date="2019" name="bioRxiv">
        <title>The Genome of the Zebra Mussel, Dreissena polymorpha: A Resource for Invasive Species Research.</title>
        <authorList>
            <person name="McCartney M.A."/>
            <person name="Auch B."/>
            <person name="Kono T."/>
            <person name="Mallez S."/>
            <person name="Zhang Y."/>
            <person name="Obille A."/>
            <person name="Becker A."/>
            <person name="Abrahante J.E."/>
            <person name="Garbe J."/>
            <person name="Badalamenti J.P."/>
            <person name="Herman A."/>
            <person name="Mangelson H."/>
            <person name="Liachko I."/>
            <person name="Sullivan S."/>
            <person name="Sone E.D."/>
            <person name="Koren S."/>
            <person name="Silverstein K.A.T."/>
            <person name="Beckman K.B."/>
            <person name="Gohl D.M."/>
        </authorList>
    </citation>
    <scope>NUCLEOTIDE SEQUENCE</scope>
    <source>
        <strain evidence="2">Duluth1</strain>
        <tissue evidence="2">Whole animal</tissue>
    </source>
</reference>
<keyword evidence="1" id="KW-0732">Signal</keyword>
<proteinExistence type="predicted"/>
<keyword evidence="3" id="KW-1185">Reference proteome</keyword>
<evidence type="ECO:0000313" key="3">
    <source>
        <dbReference type="Proteomes" id="UP000828390"/>
    </source>
</evidence>
<dbReference type="EMBL" id="JAIWYP010000001">
    <property type="protein sequence ID" value="KAH3897676.1"/>
    <property type="molecule type" value="Genomic_DNA"/>
</dbReference>
<evidence type="ECO:0000256" key="1">
    <source>
        <dbReference type="SAM" id="SignalP"/>
    </source>
</evidence>
<accession>A0A9D4SAC1</accession>
<dbReference type="AlphaFoldDB" id="A0A9D4SAC1"/>
<dbReference type="Proteomes" id="UP000828390">
    <property type="component" value="Unassembled WGS sequence"/>
</dbReference>
<protein>
    <submittedName>
        <fullName evidence="2">Uncharacterized protein</fullName>
    </submittedName>
</protein>
<gene>
    <name evidence="2" type="ORF">DPMN_021869</name>
</gene>
<comment type="caution">
    <text evidence="2">The sequence shown here is derived from an EMBL/GenBank/DDBJ whole genome shotgun (WGS) entry which is preliminary data.</text>
</comment>
<evidence type="ECO:0000313" key="2">
    <source>
        <dbReference type="EMBL" id="KAH3897676.1"/>
    </source>
</evidence>
<sequence>MKYPMSGMSCIVITLCLASDWSAGETCSVKPDTETVELTVVGKLEVIMVEIDIYLAAEMEFKPNTGPACSSDCFWNTKPNPLPSTDQPPSRITSRKVLSGIVIASSSYAVSRPL</sequence>